<evidence type="ECO:0000313" key="2">
    <source>
        <dbReference type="Proteomes" id="UP000051085"/>
    </source>
</evidence>
<dbReference type="Proteomes" id="UP000051085">
    <property type="component" value="Unassembled WGS sequence"/>
</dbReference>
<name>A0A922PVJ9_9LACO</name>
<dbReference type="RefSeq" id="WP_152936735.1">
    <property type="nucleotide sequence ID" value="NZ_AZGO01000030.1"/>
</dbReference>
<protein>
    <submittedName>
        <fullName evidence="1">Uncharacterized protein</fullName>
    </submittedName>
</protein>
<dbReference type="AlphaFoldDB" id="A0A922PVJ9"/>
<gene>
    <name evidence="1" type="ORF">FD34_GL001274</name>
</gene>
<dbReference type="GeneID" id="87978845"/>
<accession>A0A922PVJ9</accession>
<sequence>MKQRLSTPTYEWDIDHYTKIDMTYDDFLDMFNKAKKSDQKSIQENGYAQPDN</sequence>
<comment type="caution">
    <text evidence="1">The sequence shown here is derived from an EMBL/GenBank/DDBJ whole genome shotgun (WGS) entry which is preliminary data.</text>
</comment>
<reference evidence="1 2" key="1">
    <citation type="journal article" date="2015" name="Genome Announc.">
        <title>Expanding the biotechnology potential of lactobacilli through comparative genomics of 213 strains and associated genera.</title>
        <authorList>
            <person name="Sun Z."/>
            <person name="Harris H.M."/>
            <person name="McCann A."/>
            <person name="Guo C."/>
            <person name="Argimon S."/>
            <person name="Zhang W."/>
            <person name="Yang X."/>
            <person name="Jeffery I.B."/>
            <person name="Cooney J.C."/>
            <person name="Kagawa T.F."/>
            <person name="Liu W."/>
            <person name="Song Y."/>
            <person name="Salvetti E."/>
            <person name="Wrobel A."/>
            <person name="Rasinkangas P."/>
            <person name="Parkhill J."/>
            <person name="Rea M.C."/>
            <person name="O'Sullivan O."/>
            <person name="Ritari J."/>
            <person name="Douillard F.P."/>
            <person name="Paul Ross R."/>
            <person name="Yang R."/>
            <person name="Briner A.E."/>
            <person name="Felis G.E."/>
            <person name="de Vos W.M."/>
            <person name="Barrangou R."/>
            <person name="Klaenhammer T.R."/>
            <person name="Caufield P.W."/>
            <person name="Cui Y."/>
            <person name="Zhang H."/>
            <person name="O'Toole P.W."/>
        </authorList>
    </citation>
    <scope>NUCLEOTIDE SEQUENCE [LARGE SCALE GENOMIC DNA]</scope>
    <source>
        <strain evidence="1 2">DSM 8475</strain>
    </source>
</reference>
<organism evidence="1 2">
    <name type="scientific">Limosilactobacillus pontis DSM 8475</name>
    <dbReference type="NCBI Taxonomy" id="1423794"/>
    <lineage>
        <taxon>Bacteria</taxon>
        <taxon>Bacillati</taxon>
        <taxon>Bacillota</taxon>
        <taxon>Bacilli</taxon>
        <taxon>Lactobacillales</taxon>
        <taxon>Lactobacillaceae</taxon>
        <taxon>Limosilactobacillus</taxon>
    </lineage>
</organism>
<dbReference type="EMBL" id="AZGO01000030">
    <property type="protein sequence ID" value="KRM37524.1"/>
    <property type="molecule type" value="Genomic_DNA"/>
</dbReference>
<proteinExistence type="predicted"/>
<evidence type="ECO:0000313" key="1">
    <source>
        <dbReference type="EMBL" id="KRM37524.1"/>
    </source>
</evidence>